<feature type="non-terminal residue" evidence="1">
    <location>
        <position position="1"/>
    </location>
</feature>
<dbReference type="EMBL" id="CAJOBB010008067">
    <property type="protein sequence ID" value="CAF4200410.1"/>
    <property type="molecule type" value="Genomic_DNA"/>
</dbReference>
<accession>A0A820BDV4</accession>
<sequence length="137" mass="15378">DDESDEACESEMISDLSIILDRKTTPAFFCMVQYYGPENELTGDKRNCEPQLILSKGEICSTATWSKDGITVAGGKDYGDKLDQLAHPYGIFLNDDDDTIYIADHDNDRIVMWKQNAIIGQWVAGVKDKDTTEKFSL</sequence>
<evidence type="ECO:0000313" key="2">
    <source>
        <dbReference type="Proteomes" id="UP000663868"/>
    </source>
</evidence>
<name>A0A820BDV4_9BILA</name>
<protein>
    <submittedName>
        <fullName evidence="1">Uncharacterized protein</fullName>
    </submittedName>
</protein>
<organism evidence="1 2">
    <name type="scientific">Adineta steineri</name>
    <dbReference type="NCBI Taxonomy" id="433720"/>
    <lineage>
        <taxon>Eukaryota</taxon>
        <taxon>Metazoa</taxon>
        <taxon>Spiralia</taxon>
        <taxon>Gnathifera</taxon>
        <taxon>Rotifera</taxon>
        <taxon>Eurotatoria</taxon>
        <taxon>Bdelloidea</taxon>
        <taxon>Adinetida</taxon>
        <taxon>Adinetidae</taxon>
        <taxon>Adineta</taxon>
    </lineage>
</organism>
<dbReference type="Proteomes" id="UP000663868">
    <property type="component" value="Unassembled WGS sequence"/>
</dbReference>
<proteinExistence type="predicted"/>
<dbReference type="AlphaFoldDB" id="A0A820BDV4"/>
<feature type="non-terminal residue" evidence="1">
    <location>
        <position position="137"/>
    </location>
</feature>
<reference evidence="1" key="1">
    <citation type="submission" date="2021-02" db="EMBL/GenBank/DDBJ databases">
        <authorList>
            <person name="Nowell W R."/>
        </authorList>
    </citation>
    <scope>NUCLEOTIDE SEQUENCE</scope>
</reference>
<gene>
    <name evidence="1" type="ORF">KXQ929_LOCUS40069</name>
</gene>
<evidence type="ECO:0000313" key="1">
    <source>
        <dbReference type="EMBL" id="CAF4200410.1"/>
    </source>
</evidence>
<dbReference type="Gene3D" id="2.120.10.30">
    <property type="entry name" value="TolB, C-terminal domain"/>
    <property type="match status" value="1"/>
</dbReference>
<comment type="caution">
    <text evidence="1">The sequence shown here is derived from an EMBL/GenBank/DDBJ whole genome shotgun (WGS) entry which is preliminary data.</text>
</comment>
<dbReference type="InterPro" id="IPR011042">
    <property type="entry name" value="6-blade_b-propeller_TolB-like"/>
</dbReference>